<evidence type="ECO:0000256" key="1">
    <source>
        <dbReference type="SAM" id="Phobius"/>
    </source>
</evidence>
<keyword evidence="1" id="KW-0812">Transmembrane</keyword>
<evidence type="ECO:0000313" key="3">
    <source>
        <dbReference type="EMBL" id="ORX47308.1"/>
    </source>
</evidence>
<reference evidence="3 4" key="2">
    <citation type="submission" date="2016-08" db="EMBL/GenBank/DDBJ databases">
        <title>Pervasive Adenine N6-methylation of Active Genes in Fungi.</title>
        <authorList>
            <consortium name="DOE Joint Genome Institute"/>
            <person name="Mondo S.J."/>
            <person name="Dannebaum R.O."/>
            <person name="Kuo R.C."/>
            <person name="Labutti K."/>
            <person name="Haridas S."/>
            <person name="Kuo A."/>
            <person name="Salamov A."/>
            <person name="Ahrendt S.R."/>
            <person name="Lipzen A."/>
            <person name="Sullivan W."/>
            <person name="Andreopoulos W.B."/>
            <person name="Clum A."/>
            <person name="Lindquist E."/>
            <person name="Daum C."/>
            <person name="Ramamoorthy G.K."/>
            <person name="Gryganskyi A."/>
            <person name="Culley D."/>
            <person name="Magnuson J.K."/>
            <person name="James T.Y."/>
            <person name="O'Malley M.A."/>
            <person name="Stajich J.E."/>
            <person name="Spatafora J.W."/>
            <person name="Visel A."/>
            <person name="Grigoriev I.V."/>
        </authorList>
    </citation>
    <scope>NUCLEOTIDE SEQUENCE [LARGE SCALE GENOMIC DNA]</scope>
    <source>
        <strain evidence="4">finn</strain>
    </source>
</reference>
<evidence type="ECO:0000313" key="4">
    <source>
        <dbReference type="Proteomes" id="UP000193719"/>
    </source>
</evidence>
<accession>A0A1Y1V4N4</accession>
<name>A0A1Y1V4N4_9FUNG</name>
<protein>
    <recommendedName>
        <fullName evidence="2">Apple domain-containing protein</fullName>
    </recommendedName>
</protein>
<dbReference type="EMBL" id="MCFH01000031">
    <property type="protein sequence ID" value="ORX47308.1"/>
    <property type="molecule type" value="Genomic_DNA"/>
</dbReference>
<comment type="caution">
    <text evidence="3">The sequence shown here is derived from an EMBL/GenBank/DDBJ whole genome shotgun (WGS) entry which is preliminary data.</text>
</comment>
<dbReference type="PROSITE" id="PS50948">
    <property type="entry name" value="PAN"/>
    <property type="match status" value="1"/>
</dbReference>
<dbReference type="Pfam" id="PF00024">
    <property type="entry name" value="PAN_1"/>
    <property type="match status" value="1"/>
</dbReference>
<gene>
    <name evidence="3" type="ORF">BCR36DRAFT_355908</name>
</gene>
<keyword evidence="1" id="KW-1133">Transmembrane helix</keyword>
<keyword evidence="4" id="KW-1185">Reference proteome</keyword>
<sequence>MSVQFTENNGKQWIFFKGKYLNSDENSKMLLSNDTEKVLEDCINSCSKNNDCQWFVWSTDNGKCLQFKFLENNDSTFQWRYDYYKYNGMELLGEVFNLEHDTETQEQCINDCYNDTNCVGVNYINNSKHCRIFYNYSNENTYFGYYAVNQNENPVGGELTSIGDDIYNTEANIKNNSFFSLEKVAAFILAMVLIILSVVLFMKYKKNNNKGEKLPPLPPRDEV</sequence>
<dbReference type="InterPro" id="IPR003609">
    <property type="entry name" value="Pan_app"/>
</dbReference>
<evidence type="ECO:0000259" key="2">
    <source>
        <dbReference type="PROSITE" id="PS50948"/>
    </source>
</evidence>
<reference evidence="3 4" key="1">
    <citation type="submission" date="2016-08" db="EMBL/GenBank/DDBJ databases">
        <title>Genomes of anaerobic fungi encode conserved fungal cellulosomes for biomass hydrolysis.</title>
        <authorList>
            <consortium name="DOE Joint Genome Institute"/>
            <person name="Haitjema C.H."/>
            <person name="Gilmore S.P."/>
            <person name="Henske J.K."/>
            <person name="Solomon K.V."/>
            <person name="De Groot R."/>
            <person name="Kuo A."/>
            <person name="Mondo S.J."/>
            <person name="Salamov A.A."/>
            <person name="Labutti K."/>
            <person name="Zhao Z."/>
            <person name="Chiniquy J."/>
            <person name="Barry K."/>
            <person name="Brewer H.M."/>
            <person name="Purvine S.O."/>
            <person name="Wright A.T."/>
            <person name="Boxma B."/>
            <person name="Van Alen T."/>
            <person name="Hackstein J.H."/>
            <person name="Baker S.E."/>
            <person name="Grigoriev I.V."/>
            <person name="O'Malley M.A."/>
        </authorList>
    </citation>
    <scope>NUCLEOTIDE SEQUENCE [LARGE SCALE GENOMIC DNA]</scope>
    <source>
        <strain evidence="4">finn</strain>
    </source>
</reference>
<dbReference type="AlphaFoldDB" id="A0A1Y1V4N4"/>
<feature type="domain" description="Apple" evidence="2">
    <location>
        <begin position="64"/>
        <end position="147"/>
    </location>
</feature>
<keyword evidence="1" id="KW-0472">Membrane</keyword>
<dbReference type="SUPFAM" id="SSF57414">
    <property type="entry name" value="Hairpin loop containing domain-like"/>
    <property type="match status" value="1"/>
</dbReference>
<dbReference type="OrthoDB" id="2130477at2759"/>
<proteinExistence type="predicted"/>
<organism evidence="3 4">
    <name type="scientific">Piromyces finnis</name>
    <dbReference type="NCBI Taxonomy" id="1754191"/>
    <lineage>
        <taxon>Eukaryota</taxon>
        <taxon>Fungi</taxon>
        <taxon>Fungi incertae sedis</taxon>
        <taxon>Chytridiomycota</taxon>
        <taxon>Chytridiomycota incertae sedis</taxon>
        <taxon>Neocallimastigomycetes</taxon>
        <taxon>Neocallimastigales</taxon>
        <taxon>Neocallimastigaceae</taxon>
        <taxon>Piromyces</taxon>
    </lineage>
</organism>
<dbReference type="Proteomes" id="UP000193719">
    <property type="component" value="Unassembled WGS sequence"/>
</dbReference>
<feature type="transmembrane region" description="Helical" evidence="1">
    <location>
        <begin position="184"/>
        <end position="204"/>
    </location>
</feature>